<reference evidence="3" key="1">
    <citation type="submission" date="2022-11" db="UniProtKB">
        <authorList>
            <consortium name="WormBaseParasite"/>
        </authorList>
    </citation>
    <scope>IDENTIFICATION</scope>
</reference>
<protein>
    <submittedName>
        <fullName evidence="3">Uncharacterized protein</fullName>
    </submittedName>
</protein>
<name>A0A914VS36_9BILA</name>
<keyword evidence="1" id="KW-0812">Transmembrane</keyword>
<evidence type="ECO:0000256" key="1">
    <source>
        <dbReference type="SAM" id="Phobius"/>
    </source>
</evidence>
<dbReference type="Proteomes" id="UP000887566">
    <property type="component" value="Unplaced"/>
</dbReference>
<sequence length="73" mass="8474">MLPPWWPYSVPPKELVKRAGILGLGVLIGSNIILRYYEPLKGFDEELEEGKYQLVKKYEKIRQEREAAGANQR</sequence>
<dbReference type="WBParaSite" id="PSAMB.scaffold2435size23253.g17894.t1">
    <property type="protein sequence ID" value="PSAMB.scaffold2435size23253.g17894.t1"/>
    <property type="gene ID" value="PSAMB.scaffold2435size23253.g17894"/>
</dbReference>
<dbReference type="AlphaFoldDB" id="A0A914VS36"/>
<keyword evidence="1" id="KW-0472">Membrane</keyword>
<evidence type="ECO:0000313" key="2">
    <source>
        <dbReference type="Proteomes" id="UP000887566"/>
    </source>
</evidence>
<feature type="transmembrane region" description="Helical" evidence="1">
    <location>
        <begin position="20"/>
        <end position="37"/>
    </location>
</feature>
<keyword evidence="1" id="KW-1133">Transmembrane helix</keyword>
<keyword evidence="2" id="KW-1185">Reference proteome</keyword>
<organism evidence="2 3">
    <name type="scientific">Plectus sambesii</name>
    <dbReference type="NCBI Taxonomy" id="2011161"/>
    <lineage>
        <taxon>Eukaryota</taxon>
        <taxon>Metazoa</taxon>
        <taxon>Ecdysozoa</taxon>
        <taxon>Nematoda</taxon>
        <taxon>Chromadorea</taxon>
        <taxon>Plectida</taxon>
        <taxon>Plectina</taxon>
        <taxon>Plectoidea</taxon>
        <taxon>Plectidae</taxon>
        <taxon>Plectus</taxon>
    </lineage>
</organism>
<accession>A0A914VS36</accession>
<proteinExistence type="predicted"/>
<evidence type="ECO:0000313" key="3">
    <source>
        <dbReference type="WBParaSite" id="PSAMB.scaffold2435size23253.g17894.t1"/>
    </source>
</evidence>